<feature type="transmembrane region" description="Helical" evidence="6">
    <location>
        <begin position="122"/>
        <end position="141"/>
    </location>
</feature>
<feature type="transmembrane region" description="Helical" evidence="6">
    <location>
        <begin position="354"/>
        <end position="374"/>
    </location>
</feature>
<feature type="transmembrane region" description="Helical" evidence="6">
    <location>
        <begin position="579"/>
        <end position="598"/>
    </location>
</feature>
<evidence type="ECO:0000256" key="2">
    <source>
        <dbReference type="ARBA" id="ARBA00022448"/>
    </source>
</evidence>
<dbReference type="InterPro" id="IPR011701">
    <property type="entry name" value="MFS"/>
</dbReference>
<feature type="transmembrane region" description="Helical" evidence="6">
    <location>
        <begin position="323"/>
        <end position="348"/>
    </location>
</feature>
<evidence type="ECO:0000256" key="3">
    <source>
        <dbReference type="ARBA" id="ARBA00022692"/>
    </source>
</evidence>
<feature type="transmembrane region" description="Helical" evidence="6">
    <location>
        <begin position="639"/>
        <end position="659"/>
    </location>
</feature>
<gene>
    <name evidence="7" type="ORF">N7496_004084</name>
</gene>
<evidence type="ECO:0000256" key="4">
    <source>
        <dbReference type="ARBA" id="ARBA00022989"/>
    </source>
</evidence>
<organism evidence="7 8">
    <name type="scientific">Penicillium cataractarum</name>
    <dbReference type="NCBI Taxonomy" id="2100454"/>
    <lineage>
        <taxon>Eukaryota</taxon>
        <taxon>Fungi</taxon>
        <taxon>Dikarya</taxon>
        <taxon>Ascomycota</taxon>
        <taxon>Pezizomycotina</taxon>
        <taxon>Eurotiomycetes</taxon>
        <taxon>Eurotiomycetidae</taxon>
        <taxon>Eurotiales</taxon>
        <taxon>Aspergillaceae</taxon>
        <taxon>Penicillium</taxon>
    </lineage>
</organism>
<dbReference type="InterPro" id="IPR006603">
    <property type="entry name" value="PQ-loop_rpt"/>
</dbReference>
<sequence>MSNMDSIGQAKPHAEEAEIVKPGPLHQLPLPAELASLENDELESLEKGLVRKLDTCLLPAVVILFLMNILDRNNIANAKVAGLPKTLGITNTQYNTCLMIFYVGYIITQLPSNLIITKVKPSVYIGVVTSAWGVVSMCQAFTHNFAGLFISRFILGLVEGPFLPGVFFLMSCWYKRSELPPRIALLYGANMLASAFGGLIAAGIVARMEGKMGRPAWEWLFIIEGSMTILIALLVIPFIPDYPLSTKRWWITHEHQVLADWRLRNENAGLIDDDPDSILWGVRQALIDPKLYMFIVLQMALITAQSFNNFFPSIVGTLGYNDTITLLLTAPPYAFAFVCSLAVSFHAAKKQERGLHIAVPLLFALIGNILAMFVPSTGGRYVTKRASALAIVNLMGAGVAHFYTSYMFPDSQKPRYYAGGGVMSGACLVCAVTALGIKWHLKRQNAEIERAELEEGALLDYGAILSVAVGTLRRLEAQIFFFSLFTSFPDSFPSFPLDSVFKLSHSSVKALLVALNVISFIPQVRRMYRTKSAENISFILVSFNVFSATEQASVCKFIFMKLGQDGHAQNSAEWMNLFQVTAVWMVLSSILWLVTLYYDDGPSKSKILNAFVFLLCQVQGNPLLDALPHRGTGDILTSLPHIVLFLNPTVTGLAYHAFLHERILPANADSSSILSLVGLAGQSVMHLILALKWITEAPIPWARVLSGSVPLPSLWFFYNFFGWGFVDNLVLALIFANLFRIARKERNNTPTIDDREKGRGEPLLGPA</sequence>
<evidence type="ECO:0000313" key="7">
    <source>
        <dbReference type="EMBL" id="KAJ5381656.1"/>
    </source>
</evidence>
<dbReference type="GO" id="GO:0016020">
    <property type="term" value="C:membrane"/>
    <property type="evidence" value="ECO:0007669"/>
    <property type="project" value="UniProtKB-SubCell"/>
</dbReference>
<feature type="transmembrane region" description="Helical" evidence="6">
    <location>
        <begin position="183"/>
        <end position="205"/>
    </location>
</feature>
<dbReference type="EMBL" id="JAPZBS010000002">
    <property type="protein sequence ID" value="KAJ5381656.1"/>
    <property type="molecule type" value="Genomic_DNA"/>
</dbReference>
<accession>A0A9W9VJG0</accession>
<evidence type="ECO:0000313" key="8">
    <source>
        <dbReference type="Proteomes" id="UP001147782"/>
    </source>
</evidence>
<keyword evidence="8" id="KW-1185">Reference proteome</keyword>
<dbReference type="OrthoDB" id="2250022at2759"/>
<keyword evidence="4 6" id="KW-1133">Transmembrane helix</keyword>
<protein>
    <recommendedName>
        <fullName evidence="9">Major facilitator superfamily (MFS) profile domain-containing protein</fullName>
    </recommendedName>
</protein>
<reference evidence="7" key="2">
    <citation type="journal article" date="2023" name="IMA Fungus">
        <title>Comparative genomic study of the Penicillium genus elucidates a diverse pangenome and 15 lateral gene transfer events.</title>
        <authorList>
            <person name="Petersen C."/>
            <person name="Sorensen T."/>
            <person name="Nielsen M.R."/>
            <person name="Sondergaard T.E."/>
            <person name="Sorensen J.L."/>
            <person name="Fitzpatrick D.A."/>
            <person name="Frisvad J.C."/>
            <person name="Nielsen K.L."/>
        </authorList>
    </citation>
    <scope>NUCLEOTIDE SEQUENCE</scope>
    <source>
        <strain evidence="7">IBT 29864</strain>
    </source>
</reference>
<evidence type="ECO:0000256" key="5">
    <source>
        <dbReference type="ARBA" id="ARBA00023136"/>
    </source>
</evidence>
<dbReference type="PANTHER" id="PTHR43791">
    <property type="entry name" value="PERMEASE-RELATED"/>
    <property type="match status" value="1"/>
</dbReference>
<feature type="transmembrane region" description="Helical" evidence="6">
    <location>
        <begin position="217"/>
        <end position="239"/>
    </location>
</feature>
<name>A0A9W9VJG0_9EURO</name>
<evidence type="ECO:0000256" key="6">
    <source>
        <dbReference type="SAM" id="Phobius"/>
    </source>
</evidence>
<dbReference type="Gene3D" id="1.20.1280.290">
    <property type="match status" value="1"/>
</dbReference>
<keyword evidence="5 6" id="KW-0472">Membrane</keyword>
<proteinExistence type="predicted"/>
<comment type="caution">
    <text evidence="7">The sequence shown here is derived from an EMBL/GenBank/DDBJ whole genome shotgun (WGS) entry which is preliminary data.</text>
</comment>
<dbReference type="AlphaFoldDB" id="A0A9W9VJG0"/>
<dbReference type="GO" id="GO:0022857">
    <property type="term" value="F:transmembrane transporter activity"/>
    <property type="evidence" value="ECO:0007669"/>
    <property type="project" value="InterPro"/>
</dbReference>
<feature type="transmembrane region" description="Helical" evidence="6">
    <location>
        <begin position="91"/>
        <end position="110"/>
    </location>
</feature>
<feature type="transmembrane region" description="Helical" evidence="6">
    <location>
        <begin position="671"/>
        <end position="695"/>
    </location>
</feature>
<keyword evidence="2" id="KW-0813">Transport</keyword>
<feature type="transmembrane region" description="Helical" evidence="6">
    <location>
        <begin position="715"/>
        <end position="739"/>
    </location>
</feature>
<dbReference type="RefSeq" id="XP_056559227.1">
    <property type="nucleotide sequence ID" value="XM_056697015.1"/>
</dbReference>
<dbReference type="PANTHER" id="PTHR43791:SF36">
    <property type="entry name" value="TRANSPORTER, PUTATIVE (AFU_ORTHOLOGUE AFUA_6G08340)-RELATED"/>
    <property type="match status" value="1"/>
</dbReference>
<keyword evidence="3 6" id="KW-0812">Transmembrane</keyword>
<dbReference type="Proteomes" id="UP001147782">
    <property type="component" value="Unassembled WGS sequence"/>
</dbReference>
<reference evidence="7" key="1">
    <citation type="submission" date="2022-11" db="EMBL/GenBank/DDBJ databases">
        <authorList>
            <person name="Petersen C."/>
        </authorList>
    </citation>
    <scope>NUCLEOTIDE SEQUENCE</scope>
    <source>
        <strain evidence="7">IBT 29864</strain>
    </source>
</reference>
<feature type="transmembrane region" description="Helical" evidence="6">
    <location>
        <begin position="386"/>
        <end position="404"/>
    </location>
</feature>
<dbReference type="SUPFAM" id="SSF103473">
    <property type="entry name" value="MFS general substrate transporter"/>
    <property type="match status" value="1"/>
</dbReference>
<dbReference type="GeneID" id="81436192"/>
<feature type="transmembrane region" description="Helical" evidence="6">
    <location>
        <begin position="291"/>
        <end position="311"/>
    </location>
</feature>
<feature type="transmembrane region" description="Helical" evidence="6">
    <location>
        <begin position="153"/>
        <end position="171"/>
    </location>
</feature>
<dbReference type="InterPro" id="IPR036259">
    <property type="entry name" value="MFS_trans_sf"/>
</dbReference>
<evidence type="ECO:0008006" key="9">
    <source>
        <dbReference type="Google" id="ProtNLM"/>
    </source>
</evidence>
<dbReference type="FunFam" id="1.20.1250.20:FF:000057">
    <property type="entry name" value="MFS general substrate transporter"/>
    <property type="match status" value="1"/>
</dbReference>
<evidence type="ECO:0000256" key="1">
    <source>
        <dbReference type="ARBA" id="ARBA00004141"/>
    </source>
</evidence>
<dbReference type="Pfam" id="PF04193">
    <property type="entry name" value="PQ-loop"/>
    <property type="match status" value="1"/>
</dbReference>
<dbReference type="Pfam" id="PF07690">
    <property type="entry name" value="MFS_1"/>
    <property type="match status" value="1"/>
</dbReference>
<feature type="transmembrane region" description="Helical" evidence="6">
    <location>
        <begin position="416"/>
        <end position="437"/>
    </location>
</feature>
<dbReference type="Gene3D" id="1.20.1250.20">
    <property type="entry name" value="MFS general substrate transporter like domains"/>
    <property type="match status" value="1"/>
</dbReference>
<comment type="subcellular location">
    <subcellularLocation>
        <location evidence="1">Membrane</location>
        <topology evidence="1">Multi-pass membrane protein</topology>
    </subcellularLocation>
</comment>